<dbReference type="AlphaFoldDB" id="A0A8S3ZLR1"/>
<accession>A0A8S3ZLR1</accession>
<dbReference type="Pfam" id="PF26019">
    <property type="entry name" value="HTH_TIMELESS"/>
    <property type="match status" value="1"/>
</dbReference>
<protein>
    <submittedName>
        <fullName evidence="2">Uncharacterized protein</fullName>
    </submittedName>
</protein>
<dbReference type="InterPro" id="IPR044998">
    <property type="entry name" value="Timeless"/>
</dbReference>
<feature type="region of interest" description="Disordered" evidence="1">
    <location>
        <begin position="270"/>
        <end position="298"/>
    </location>
</feature>
<evidence type="ECO:0000256" key="1">
    <source>
        <dbReference type="SAM" id="MobiDB-lite"/>
    </source>
</evidence>
<reference evidence="2" key="1">
    <citation type="submission" date="2021-04" db="EMBL/GenBank/DDBJ databases">
        <authorList>
            <consortium name="Molecular Ecology Group"/>
        </authorList>
    </citation>
    <scope>NUCLEOTIDE SEQUENCE</scope>
</reference>
<dbReference type="PANTHER" id="PTHR22940">
    <property type="entry name" value="TIMEOUT/TIMELESS-2"/>
    <property type="match status" value="1"/>
</dbReference>
<evidence type="ECO:0000313" key="3">
    <source>
        <dbReference type="Proteomes" id="UP000678393"/>
    </source>
</evidence>
<name>A0A8S3ZLR1_9EUPU</name>
<proteinExistence type="predicted"/>
<feature type="compositionally biased region" description="Basic and acidic residues" evidence="1">
    <location>
        <begin position="281"/>
        <end position="298"/>
    </location>
</feature>
<dbReference type="GO" id="GO:0000076">
    <property type="term" value="P:DNA replication checkpoint signaling"/>
    <property type="evidence" value="ECO:0007669"/>
    <property type="project" value="TreeGrafter"/>
</dbReference>
<organism evidence="2 3">
    <name type="scientific">Candidula unifasciata</name>
    <dbReference type="NCBI Taxonomy" id="100452"/>
    <lineage>
        <taxon>Eukaryota</taxon>
        <taxon>Metazoa</taxon>
        <taxon>Spiralia</taxon>
        <taxon>Lophotrochozoa</taxon>
        <taxon>Mollusca</taxon>
        <taxon>Gastropoda</taxon>
        <taxon>Heterobranchia</taxon>
        <taxon>Euthyneura</taxon>
        <taxon>Panpulmonata</taxon>
        <taxon>Eupulmonata</taxon>
        <taxon>Stylommatophora</taxon>
        <taxon>Helicina</taxon>
        <taxon>Helicoidea</taxon>
        <taxon>Geomitridae</taxon>
        <taxon>Candidula</taxon>
    </lineage>
</organism>
<dbReference type="GO" id="GO:0031298">
    <property type="term" value="C:replication fork protection complex"/>
    <property type="evidence" value="ECO:0007669"/>
    <property type="project" value="TreeGrafter"/>
</dbReference>
<comment type="caution">
    <text evidence="2">The sequence shown here is derived from an EMBL/GenBank/DDBJ whole genome shotgun (WGS) entry which is preliminary data.</text>
</comment>
<dbReference type="GO" id="GO:0003677">
    <property type="term" value="F:DNA binding"/>
    <property type="evidence" value="ECO:0007669"/>
    <property type="project" value="TreeGrafter"/>
</dbReference>
<evidence type="ECO:0000313" key="2">
    <source>
        <dbReference type="EMBL" id="CAG5128685.1"/>
    </source>
</evidence>
<gene>
    <name evidence="2" type="ORF">CUNI_LOCUS14243</name>
</gene>
<dbReference type="OrthoDB" id="310853at2759"/>
<dbReference type="PANTHER" id="PTHR22940:SF4">
    <property type="entry name" value="PROTEIN TIMELESS HOMOLOG"/>
    <property type="match status" value="1"/>
</dbReference>
<dbReference type="GO" id="GO:0006281">
    <property type="term" value="P:DNA repair"/>
    <property type="evidence" value="ECO:0007669"/>
    <property type="project" value="TreeGrafter"/>
</dbReference>
<dbReference type="Proteomes" id="UP000678393">
    <property type="component" value="Unassembled WGS sequence"/>
</dbReference>
<keyword evidence="3" id="KW-1185">Reference proteome</keyword>
<feature type="non-terminal residue" evidence="2">
    <location>
        <position position="298"/>
    </location>
</feature>
<dbReference type="GO" id="GO:0043111">
    <property type="term" value="P:replication fork arrest"/>
    <property type="evidence" value="ECO:0007669"/>
    <property type="project" value="TreeGrafter"/>
</dbReference>
<feature type="non-terminal residue" evidence="2">
    <location>
        <position position="1"/>
    </location>
</feature>
<dbReference type="EMBL" id="CAJHNH020003168">
    <property type="protein sequence ID" value="CAG5128685.1"/>
    <property type="molecule type" value="Genomic_DNA"/>
</dbReference>
<sequence>EEIEETRTCETELNFNAFIADFAHPEVIKKYAILLAEFTTNSDNINHCVIKMLHRLSHDLGFVGMLFQASMFRTFNTLLQSHYCQLQRYQEMTKFACYVVRQFTSVAAVNKKLFVDLLFWKSKSEALAIATDYNFQQKSKNVKVMWTEHEEQELQSLFEKYRDVVHPELDLLDLIKGEITSNHSRLQILKELKRQGLINSAKDIKRKGPKLPKWTEEEVEKVKEAFNMHRASDYPISEIMKTLNTNKSKRLVIAKIIDLGLVQDKKELFKQKSSKRRGSGKHSDADDGDRLFPETGRK</sequence>